<dbReference type="Gene3D" id="3.40.50.300">
    <property type="entry name" value="P-loop containing nucleotide triphosphate hydrolases"/>
    <property type="match status" value="1"/>
</dbReference>
<dbReference type="GO" id="GO:0005524">
    <property type="term" value="F:ATP binding"/>
    <property type="evidence" value="ECO:0007669"/>
    <property type="project" value="UniProtKB-KW"/>
</dbReference>
<dbReference type="SUPFAM" id="SSF52540">
    <property type="entry name" value="P-loop containing nucleoside triphosphate hydrolases"/>
    <property type="match status" value="1"/>
</dbReference>
<feature type="domain" description="AAA+ ATPase" evidence="2">
    <location>
        <begin position="177"/>
        <end position="307"/>
    </location>
</feature>
<comment type="caution">
    <text evidence="3">The sequence shown here is derived from an EMBL/GenBank/DDBJ whole genome shotgun (WGS) entry which is preliminary data.</text>
</comment>
<dbReference type="SMART" id="SM00382">
    <property type="entry name" value="AAA"/>
    <property type="match status" value="1"/>
</dbReference>
<accession>A0A9D2RYR0</accession>
<organism evidence="3 4">
    <name type="scientific">Candidatus Acutalibacter ornithocaccae</name>
    <dbReference type="NCBI Taxonomy" id="2838416"/>
    <lineage>
        <taxon>Bacteria</taxon>
        <taxon>Bacillati</taxon>
        <taxon>Bacillota</taxon>
        <taxon>Clostridia</taxon>
        <taxon>Eubacteriales</taxon>
        <taxon>Acutalibacteraceae</taxon>
        <taxon>Acutalibacter</taxon>
    </lineage>
</organism>
<gene>
    <name evidence="3" type="ORF">H9942_06780</name>
</gene>
<name>A0A9D2RYR0_9FIRM</name>
<evidence type="ECO:0000313" key="4">
    <source>
        <dbReference type="Proteomes" id="UP000824214"/>
    </source>
</evidence>
<keyword evidence="3" id="KW-0547">Nucleotide-binding</keyword>
<evidence type="ECO:0000259" key="2">
    <source>
        <dbReference type="SMART" id="SM00382"/>
    </source>
</evidence>
<dbReference type="GO" id="GO:0006260">
    <property type="term" value="P:DNA replication"/>
    <property type="evidence" value="ECO:0007669"/>
    <property type="project" value="TreeGrafter"/>
</dbReference>
<dbReference type="InterPro" id="IPR002611">
    <property type="entry name" value="IstB_ATP-bd"/>
</dbReference>
<dbReference type="PANTHER" id="PTHR30050:SF4">
    <property type="entry name" value="ATP-BINDING PROTEIN RV3427C IN INSERTION SEQUENCE-RELATED"/>
    <property type="match status" value="1"/>
</dbReference>
<sequence length="329" mass="37136">MGYGNKIFQAACQELERRKRQAEELADRGRERFYEQCPRAREIREEMAQNAAGAAKAVLSGGDVRAEISRMKDRGLALKAEFNQLLAEHHLTEADVTPQYQCLACRDTGFMDGRMCTCLKSLQRRMAYEKLSMSVPLENCTFESFSLDYYKDDERAYRQMEKVFAACKSYGEKFRADSPSLLFKGGTGLGKTHLSLAIAGKAIEKGFGVIYGSAQSFAVALERERFDRDLPEDGSTDAQLGECDLLILDDLGTEFPSAYVNAALYNIVNTRMMAGKPTIISTNLSLKELEQRYSQRFASRVTGYYGKLEFLGKDVRVQQRLRRAQQKNS</sequence>
<dbReference type="Pfam" id="PF01695">
    <property type="entry name" value="IstB_IS21"/>
    <property type="match status" value="1"/>
</dbReference>
<dbReference type="EMBL" id="DWXZ01000139">
    <property type="protein sequence ID" value="HJB37758.1"/>
    <property type="molecule type" value="Genomic_DNA"/>
</dbReference>
<keyword evidence="3" id="KW-0067">ATP-binding</keyword>
<dbReference type="Proteomes" id="UP000824214">
    <property type="component" value="Unassembled WGS sequence"/>
</dbReference>
<dbReference type="CDD" id="cd00009">
    <property type="entry name" value="AAA"/>
    <property type="match status" value="1"/>
</dbReference>
<proteinExistence type="predicted"/>
<dbReference type="AlphaFoldDB" id="A0A9D2RYR0"/>
<protein>
    <submittedName>
        <fullName evidence="3">ATP-binding protein</fullName>
    </submittedName>
</protein>
<dbReference type="PANTHER" id="PTHR30050">
    <property type="entry name" value="CHROMOSOMAL REPLICATION INITIATOR PROTEIN DNAA"/>
    <property type="match status" value="1"/>
</dbReference>
<evidence type="ECO:0000313" key="3">
    <source>
        <dbReference type="EMBL" id="HJB37758.1"/>
    </source>
</evidence>
<dbReference type="NCBIfam" id="NF005304">
    <property type="entry name" value="PRK06835.1"/>
    <property type="match status" value="1"/>
</dbReference>
<dbReference type="InterPro" id="IPR027417">
    <property type="entry name" value="P-loop_NTPase"/>
</dbReference>
<dbReference type="InterPro" id="IPR003593">
    <property type="entry name" value="AAA+_ATPase"/>
</dbReference>
<reference evidence="3" key="1">
    <citation type="journal article" date="2021" name="PeerJ">
        <title>Extensive microbial diversity within the chicken gut microbiome revealed by metagenomics and culture.</title>
        <authorList>
            <person name="Gilroy R."/>
            <person name="Ravi A."/>
            <person name="Getino M."/>
            <person name="Pursley I."/>
            <person name="Horton D.L."/>
            <person name="Alikhan N.F."/>
            <person name="Baker D."/>
            <person name="Gharbi K."/>
            <person name="Hall N."/>
            <person name="Watson M."/>
            <person name="Adriaenssens E.M."/>
            <person name="Foster-Nyarko E."/>
            <person name="Jarju S."/>
            <person name="Secka A."/>
            <person name="Antonio M."/>
            <person name="Oren A."/>
            <person name="Chaudhuri R.R."/>
            <person name="La Ragione R."/>
            <person name="Hildebrand F."/>
            <person name="Pallen M.J."/>
        </authorList>
    </citation>
    <scope>NUCLEOTIDE SEQUENCE</scope>
    <source>
        <strain evidence="3">ChiBcolR8-3208</strain>
    </source>
</reference>
<keyword evidence="1" id="KW-0175">Coiled coil</keyword>
<evidence type="ECO:0000256" key="1">
    <source>
        <dbReference type="SAM" id="Coils"/>
    </source>
</evidence>
<feature type="coiled-coil region" evidence="1">
    <location>
        <begin position="5"/>
        <end position="32"/>
    </location>
</feature>
<reference evidence="3" key="2">
    <citation type="submission" date="2021-04" db="EMBL/GenBank/DDBJ databases">
        <authorList>
            <person name="Gilroy R."/>
        </authorList>
    </citation>
    <scope>NUCLEOTIDE SEQUENCE</scope>
    <source>
        <strain evidence="3">ChiBcolR8-3208</strain>
    </source>
</reference>